<dbReference type="PANTHER" id="PTHR34128">
    <property type="entry name" value="CYTOCHROME C-TYPE BIOGENESIS PROTEIN CCME HOMOLOG, MITOCHONDRIAL"/>
    <property type="match status" value="1"/>
</dbReference>
<keyword evidence="7" id="KW-1133">Transmembrane helix</keyword>
<evidence type="ECO:0000256" key="10">
    <source>
        <dbReference type="PIRSR" id="PIRSR604329-50"/>
    </source>
</evidence>
<evidence type="ECO:0000256" key="9">
    <source>
        <dbReference type="ARBA" id="ARBA00023136"/>
    </source>
</evidence>
<dbReference type="Pfam" id="PF03100">
    <property type="entry name" value="CcmE"/>
    <property type="match status" value="1"/>
</dbReference>
<keyword evidence="9" id="KW-0472">Membrane</keyword>
<evidence type="ECO:0000256" key="4">
    <source>
        <dbReference type="ARBA" id="ARBA00022723"/>
    </source>
</evidence>
<keyword evidence="4 10" id="KW-0479">Metal-binding</keyword>
<evidence type="ECO:0000256" key="1">
    <source>
        <dbReference type="ARBA" id="ARBA00004370"/>
    </source>
</evidence>
<organism evidence="11 12">
    <name type="scientific">Algimonas arctica</name>
    <dbReference type="NCBI Taxonomy" id="1479486"/>
    <lineage>
        <taxon>Bacteria</taxon>
        <taxon>Pseudomonadati</taxon>
        <taxon>Pseudomonadota</taxon>
        <taxon>Alphaproteobacteria</taxon>
        <taxon>Maricaulales</taxon>
        <taxon>Robiginitomaculaceae</taxon>
        <taxon>Algimonas</taxon>
    </lineage>
</organism>
<keyword evidence="6" id="KW-0735">Signal-anchor</keyword>
<name>A0A8J3G142_9PROT</name>
<reference evidence="11" key="1">
    <citation type="journal article" date="2014" name="Int. J. Syst. Evol. Microbiol.">
        <title>Complete genome sequence of Corynebacterium casei LMG S-19264T (=DSM 44701T), isolated from a smear-ripened cheese.</title>
        <authorList>
            <consortium name="US DOE Joint Genome Institute (JGI-PGF)"/>
            <person name="Walter F."/>
            <person name="Albersmeier A."/>
            <person name="Kalinowski J."/>
            <person name="Ruckert C."/>
        </authorList>
    </citation>
    <scope>NUCLEOTIDE SEQUENCE</scope>
    <source>
        <strain evidence="11">KCTC 32513</strain>
    </source>
</reference>
<dbReference type="GO" id="GO:0005886">
    <property type="term" value="C:plasma membrane"/>
    <property type="evidence" value="ECO:0007669"/>
    <property type="project" value="InterPro"/>
</dbReference>
<dbReference type="SUPFAM" id="SSF82093">
    <property type="entry name" value="Heme chaperone CcmE"/>
    <property type="match status" value="1"/>
</dbReference>
<dbReference type="InterPro" id="IPR004329">
    <property type="entry name" value="CcmE"/>
</dbReference>
<keyword evidence="12" id="KW-1185">Reference proteome</keyword>
<feature type="binding site" description="axial binding residue" evidence="10">
    <location>
        <position position="123"/>
    </location>
    <ligand>
        <name>heme</name>
        <dbReference type="ChEBI" id="CHEBI:30413"/>
    </ligand>
    <ligandPart>
        <name>Fe</name>
        <dbReference type="ChEBI" id="CHEBI:18248"/>
    </ligandPart>
</feature>
<dbReference type="GO" id="GO:0046872">
    <property type="term" value="F:metal ion binding"/>
    <property type="evidence" value="ECO:0007669"/>
    <property type="project" value="UniProtKB-KW"/>
</dbReference>
<comment type="caution">
    <text evidence="11">The sequence shown here is derived from an EMBL/GenBank/DDBJ whole genome shotgun (WGS) entry which is preliminary data.</text>
</comment>
<evidence type="ECO:0000256" key="3">
    <source>
        <dbReference type="ARBA" id="ARBA00022692"/>
    </source>
</evidence>
<evidence type="ECO:0000313" key="12">
    <source>
        <dbReference type="Proteomes" id="UP000634004"/>
    </source>
</evidence>
<dbReference type="GO" id="GO:0020037">
    <property type="term" value="F:heme binding"/>
    <property type="evidence" value="ECO:0007669"/>
    <property type="project" value="InterPro"/>
</dbReference>
<evidence type="ECO:0000256" key="6">
    <source>
        <dbReference type="ARBA" id="ARBA00022968"/>
    </source>
</evidence>
<comment type="subcellular location">
    <subcellularLocation>
        <location evidence="1">Membrane</location>
    </subcellularLocation>
</comment>
<dbReference type="Proteomes" id="UP000634004">
    <property type="component" value="Unassembled WGS sequence"/>
</dbReference>
<evidence type="ECO:0000256" key="2">
    <source>
        <dbReference type="ARBA" id="ARBA00022617"/>
    </source>
</evidence>
<dbReference type="AlphaFoldDB" id="A0A8J3G142"/>
<evidence type="ECO:0000256" key="8">
    <source>
        <dbReference type="ARBA" id="ARBA00023004"/>
    </source>
</evidence>
<evidence type="ECO:0000313" key="11">
    <source>
        <dbReference type="EMBL" id="GHA81867.1"/>
    </source>
</evidence>
<keyword evidence="2 10" id="KW-0349">Heme</keyword>
<evidence type="ECO:0000256" key="5">
    <source>
        <dbReference type="ARBA" id="ARBA00022748"/>
    </source>
</evidence>
<dbReference type="EMBL" id="BMZH01000001">
    <property type="protein sequence ID" value="GHA81867.1"/>
    <property type="molecule type" value="Genomic_DNA"/>
</dbReference>
<evidence type="ECO:0008006" key="13">
    <source>
        <dbReference type="Google" id="ProtNLM"/>
    </source>
</evidence>
<gene>
    <name evidence="11" type="ORF">GCM10009069_01180</name>
</gene>
<dbReference type="Gene3D" id="2.40.50.140">
    <property type="entry name" value="Nucleic acid-binding proteins"/>
    <property type="match status" value="1"/>
</dbReference>
<dbReference type="InterPro" id="IPR012340">
    <property type="entry name" value="NA-bd_OB-fold"/>
</dbReference>
<dbReference type="GO" id="GO:0017004">
    <property type="term" value="P:cytochrome complex assembly"/>
    <property type="evidence" value="ECO:0007669"/>
    <property type="project" value="UniProtKB-KW"/>
</dbReference>
<keyword evidence="3" id="KW-0812">Transmembrane</keyword>
<dbReference type="PANTHER" id="PTHR34128:SF2">
    <property type="entry name" value="CYTOCHROME C-TYPE BIOGENESIS PROTEIN CCME HOMOLOG, MITOCHONDRIAL"/>
    <property type="match status" value="1"/>
</dbReference>
<sequence length="135" mass="14795">MALIALIGGGLAIGMGLILTALNENTQFFYNPSDVVAENFVAKSETFRVGGLVVEGTVERSGVTTYFDMVDFERPMPAPIKVTFNGQLPNLFLEGQGVVVSGRMISDTEFLANDVLAKHDEEYQPKIEYQDQLES</sequence>
<reference evidence="11" key="2">
    <citation type="submission" date="2020-09" db="EMBL/GenBank/DDBJ databases">
        <authorList>
            <person name="Sun Q."/>
            <person name="Kim S."/>
        </authorList>
    </citation>
    <scope>NUCLEOTIDE SEQUENCE</scope>
    <source>
        <strain evidence="11">KCTC 32513</strain>
    </source>
</reference>
<accession>A0A8J3G142</accession>
<protein>
    <recommendedName>
        <fullName evidence="13">Cytochrome c maturation protein E</fullName>
    </recommendedName>
</protein>
<proteinExistence type="predicted"/>
<keyword evidence="8 10" id="KW-0408">Iron</keyword>
<feature type="binding site" description="covalent" evidence="10">
    <location>
        <position position="119"/>
    </location>
    <ligand>
        <name>heme</name>
        <dbReference type="ChEBI" id="CHEBI:30413"/>
    </ligand>
</feature>
<dbReference type="GO" id="GO:0017003">
    <property type="term" value="P:protein-heme linkage"/>
    <property type="evidence" value="ECO:0007669"/>
    <property type="project" value="InterPro"/>
</dbReference>
<dbReference type="InterPro" id="IPR036127">
    <property type="entry name" value="CcmE-like_sf"/>
</dbReference>
<keyword evidence="5" id="KW-0201">Cytochrome c-type biogenesis</keyword>
<evidence type="ECO:0000256" key="7">
    <source>
        <dbReference type="ARBA" id="ARBA00022989"/>
    </source>
</evidence>